<evidence type="ECO:0000256" key="1">
    <source>
        <dbReference type="SAM" id="MobiDB-lite"/>
    </source>
</evidence>
<accession>D2VSR1</accession>
<feature type="compositionally biased region" description="Acidic residues" evidence="1">
    <location>
        <begin position="117"/>
        <end position="127"/>
    </location>
</feature>
<feature type="compositionally biased region" description="Basic residues" evidence="1">
    <location>
        <begin position="133"/>
        <end position="142"/>
    </location>
</feature>
<dbReference type="GO" id="GO:0005634">
    <property type="term" value="C:nucleus"/>
    <property type="evidence" value="ECO:0007669"/>
    <property type="project" value="TreeGrafter"/>
</dbReference>
<keyword evidence="4" id="KW-1185">Reference proteome</keyword>
<dbReference type="Pfam" id="PF00505">
    <property type="entry name" value="HMG_box"/>
    <property type="match status" value="1"/>
</dbReference>
<dbReference type="Proteomes" id="UP000006671">
    <property type="component" value="Unassembled WGS sequence"/>
</dbReference>
<dbReference type="OrthoDB" id="20772at2759"/>
<reference evidence="3 4" key="1">
    <citation type="journal article" date="2010" name="Cell">
        <title>The genome of Naegleria gruberi illuminates early eukaryotic versatility.</title>
        <authorList>
            <person name="Fritz-Laylin L.K."/>
            <person name="Prochnik S.E."/>
            <person name="Ginger M.L."/>
            <person name="Dacks J.B."/>
            <person name="Carpenter M.L."/>
            <person name="Field M.C."/>
            <person name="Kuo A."/>
            <person name="Paredez A."/>
            <person name="Chapman J."/>
            <person name="Pham J."/>
            <person name="Shu S."/>
            <person name="Neupane R."/>
            <person name="Cipriano M."/>
            <person name="Mancuso J."/>
            <person name="Tu H."/>
            <person name="Salamov A."/>
            <person name="Lindquist E."/>
            <person name="Shapiro H."/>
            <person name="Lucas S."/>
            <person name="Grigoriev I.V."/>
            <person name="Cande W.Z."/>
            <person name="Fulton C."/>
            <person name="Rokhsar D.S."/>
            <person name="Dawson S.C."/>
        </authorList>
    </citation>
    <scope>NUCLEOTIDE SEQUENCE [LARGE SCALE GENOMIC DNA]</scope>
    <source>
        <strain evidence="3 4">NEG-M</strain>
    </source>
</reference>
<dbReference type="GeneID" id="8854686"/>
<protein>
    <submittedName>
        <fullName evidence="3">SprT domain-containing protein</fullName>
    </submittedName>
</protein>
<dbReference type="SUPFAM" id="SSF47095">
    <property type="entry name" value="HMG-box"/>
    <property type="match status" value="1"/>
</dbReference>
<dbReference type="Gene3D" id="1.10.30.10">
    <property type="entry name" value="High mobility group box domain"/>
    <property type="match status" value="1"/>
</dbReference>
<dbReference type="SMART" id="SM00298">
    <property type="entry name" value="CHROMO"/>
    <property type="match status" value="1"/>
</dbReference>
<dbReference type="InterPro" id="IPR016197">
    <property type="entry name" value="Chromo-like_dom_sf"/>
</dbReference>
<dbReference type="CDD" id="cd00024">
    <property type="entry name" value="CD_CSD"/>
    <property type="match status" value="1"/>
</dbReference>
<dbReference type="VEuPathDB" id="AmoebaDB:NAEGRDRAFT_51962"/>
<dbReference type="InterPro" id="IPR006640">
    <property type="entry name" value="SprT-like_domain"/>
</dbReference>
<sequence length="557" mass="65014">MNIYQEQEFSYEVTRNRYLNMCNEFGWRSITWHDFFSNPETILPKGLLSESDNTLPEQPIALLKKEEEQELPRRSTVHFQEEQATLPPLLATQEAADHHHHGKSGNEFNERVVIAISDDDDESDEEMANTSPVRRKSRKSFGKRVIEDHSDSEEEYDFEKDKEKDDVYSIERIIKKRVKNKLVEYYVKWEGYPSSENTWVKESDIVGQDIIEEFEEEEKKKNAFELSDSSEEEEEEAISSDEEDFNFDEESDEEYAESSGEDDDDDEDYDEMEAESPQIKKSKTKTKSNPKNKIDTNVIEIDDDDDDFHEKSILTNKKPAKSSKNSKTLTFEKMDAKKFKKVRDDLLQKYYDEFNKVCFQNKLPAMKVTKGKAKDLKGKAYLLWNQHLRKTAGLCKLFTITKSQIKVCAIEMSTKVCDCEERLVHTLAHEMCHAASFMFDGITGHGKTFYLYGGIIQKYYPDIPITTCHSYDIEYKYQWQCTDCGSIVKRHSKSVDTTKQRCGVCTGILEPIGKTKQPTKYNLFMKENYKKLKDKNPHLDRKELMKLVAQSYKESNQ</sequence>
<dbReference type="Pfam" id="PF00385">
    <property type="entry name" value="Chromo"/>
    <property type="match status" value="1"/>
</dbReference>
<dbReference type="SUPFAM" id="SSF54160">
    <property type="entry name" value="Chromo domain-like"/>
    <property type="match status" value="1"/>
</dbReference>
<dbReference type="Pfam" id="PF10263">
    <property type="entry name" value="SprT-like"/>
    <property type="match status" value="1"/>
</dbReference>
<name>D2VSR1_NAEGR</name>
<dbReference type="CDD" id="cd00084">
    <property type="entry name" value="HMG-box_SF"/>
    <property type="match status" value="1"/>
</dbReference>
<dbReference type="InterPro" id="IPR000953">
    <property type="entry name" value="Chromo/chromo_shadow_dom"/>
</dbReference>
<feature type="region of interest" description="Disordered" evidence="1">
    <location>
        <begin position="216"/>
        <end position="291"/>
    </location>
</feature>
<dbReference type="STRING" id="5762.D2VSR1"/>
<dbReference type="InParanoid" id="D2VSR1"/>
<gene>
    <name evidence="3" type="ORF">NAEGRDRAFT_51962</name>
</gene>
<feature type="region of interest" description="Disordered" evidence="1">
    <location>
        <begin position="117"/>
        <end position="163"/>
    </location>
</feature>
<dbReference type="GO" id="GO:0006950">
    <property type="term" value="P:response to stress"/>
    <property type="evidence" value="ECO:0007669"/>
    <property type="project" value="UniProtKB-ARBA"/>
</dbReference>
<dbReference type="PANTHER" id="PTHR23099:SF0">
    <property type="entry name" value="GERM CELL NUCLEAR ACIDIC PROTEIN"/>
    <property type="match status" value="1"/>
</dbReference>
<dbReference type="InterPro" id="IPR023780">
    <property type="entry name" value="Chromo_domain"/>
</dbReference>
<dbReference type="InterPro" id="IPR009071">
    <property type="entry name" value="HMG_box_dom"/>
</dbReference>
<dbReference type="AlphaFoldDB" id="D2VSR1"/>
<dbReference type="InterPro" id="IPR035240">
    <property type="entry name" value="SprT_Zn_ribbon"/>
</dbReference>
<dbReference type="KEGG" id="ngr:NAEGRDRAFT_51962"/>
<proteinExistence type="predicted"/>
<dbReference type="PANTHER" id="PTHR23099">
    <property type="entry name" value="TRANSCRIPTIONAL REGULATOR"/>
    <property type="match status" value="1"/>
</dbReference>
<feature type="compositionally biased region" description="Acidic residues" evidence="1">
    <location>
        <begin position="228"/>
        <end position="274"/>
    </location>
</feature>
<dbReference type="PROSITE" id="PS50013">
    <property type="entry name" value="CHROMO_2"/>
    <property type="match status" value="1"/>
</dbReference>
<dbReference type="RefSeq" id="XP_002672982.1">
    <property type="nucleotide sequence ID" value="XM_002672936.1"/>
</dbReference>
<organism evidence="4">
    <name type="scientific">Naegleria gruberi</name>
    <name type="common">Amoeba</name>
    <dbReference type="NCBI Taxonomy" id="5762"/>
    <lineage>
        <taxon>Eukaryota</taxon>
        <taxon>Discoba</taxon>
        <taxon>Heterolobosea</taxon>
        <taxon>Tetramitia</taxon>
        <taxon>Eutetramitia</taxon>
        <taxon>Vahlkampfiidae</taxon>
        <taxon>Naegleria</taxon>
    </lineage>
</organism>
<feature type="domain" description="Chromo" evidence="2">
    <location>
        <begin position="168"/>
        <end position="226"/>
    </location>
</feature>
<dbReference type="OMA" id="YKYQWQC"/>
<dbReference type="Gene3D" id="2.40.50.40">
    <property type="match status" value="1"/>
</dbReference>
<dbReference type="EMBL" id="GG738894">
    <property type="protein sequence ID" value="EFC40238.1"/>
    <property type="molecule type" value="Genomic_DNA"/>
</dbReference>
<feature type="compositionally biased region" description="Basic residues" evidence="1">
    <location>
        <begin position="280"/>
        <end position="290"/>
    </location>
</feature>
<evidence type="ECO:0000313" key="3">
    <source>
        <dbReference type="EMBL" id="EFC40238.1"/>
    </source>
</evidence>
<dbReference type="SMART" id="SM00731">
    <property type="entry name" value="SprT"/>
    <property type="match status" value="1"/>
</dbReference>
<dbReference type="eggNOG" id="KOG3854">
    <property type="taxonomic scope" value="Eukaryota"/>
</dbReference>
<dbReference type="eggNOG" id="KOG1911">
    <property type="taxonomic scope" value="Eukaryota"/>
</dbReference>
<evidence type="ECO:0000313" key="4">
    <source>
        <dbReference type="Proteomes" id="UP000006671"/>
    </source>
</evidence>
<dbReference type="Pfam" id="PF17283">
    <property type="entry name" value="Zn_ribbon_SprT"/>
    <property type="match status" value="1"/>
</dbReference>
<dbReference type="InterPro" id="IPR036910">
    <property type="entry name" value="HMG_box_dom_sf"/>
</dbReference>
<evidence type="ECO:0000259" key="2">
    <source>
        <dbReference type="PROSITE" id="PS50013"/>
    </source>
</evidence>